<reference evidence="1" key="1">
    <citation type="submission" date="2021-06" db="EMBL/GenBank/DDBJ databases">
        <authorList>
            <person name="Kallberg Y."/>
            <person name="Tangrot J."/>
            <person name="Rosling A."/>
        </authorList>
    </citation>
    <scope>NUCLEOTIDE SEQUENCE</scope>
    <source>
        <strain evidence="1">MT106</strain>
    </source>
</reference>
<accession>A0A9N8ZLK6</accession>
<protein>
    <submittedName>
        <fullName evidence="1">5004_t:CDS:1</fullName>
    </submittedName>
</protein>
<dbReference type="EMBL" id="CAJVPL010000462">
    <property type="protein sequence ID" value="CAG8499984.1"/>
    <property type="molecule type" value="Genomic_DNA"/>
</dbReference>
<comment type="caution">
    <text evidence="1">The sequence shown here is derived from an EMBL/GenBank/DDBJ whole genome shotgun (WGS) entry which is preliminary data.</text>
</comment>
<proteinExistence type="predicted"/>
<name>A0A9N8ZLK6_9GLOM</name>
<gene>
    <name evidence="1" type="ORF">AGERDE_LOCUS4196</name>
</gene>
<sequence>MLVYERGLTGIENIDIGGAQVKQQTFIMALETSDELNEDPFCGLVAFIGEQQGHGHHNANEKR</sequence>
<evidence type="ECO:0000313" key="2">
    <source>
        <dbReference type="Proteomes" id="UP000789831"/>
    </source>
</evidence>
<organism evidence="1 2">
    <name type="scientific">Ambispora gerdemannii</name>
    <dbReference type="NCBI Taxonomy" id="144530"/>
    <lineage>
        <taxon>Eukaryota</taxon>
        <taxon>Fungi</taxon>
        <taxon>Fungi incertae sedis</taxon>
        <taxon>Mucoromycota</taxon>
        <taxon>Glomeromycotina</taxon>
        <taxon>Glomeromycetes</taxon>
        <taxon>Archaeosporales</taxon>
        <taxon>Ambisporaceae</taxon>
        <taxon>Ambispora</taxon>
    </lineage>
</organism>
<dbReference type="Proteomes" id="UP000789831">
    <property type="component" value="Unassembled WGS sequence"/>
</dbReference>
<dbReference type="AlphaFoldDB" id="A0A9N8ZLK6"/>
<keyword evidence="2" id="KW-1185">Reference proteome</keyword>
<evidence type="ECO:0000313" key="1">
    <source>
        <dbReference type="EMBL" id="CAG8499984.1"/>
    </source>
</evidence>